<organism evidence="2 3">
    <name type="scientific">Phaeodactylum tricornutum (strain CCAP 1055/1)</name>
    <dbReference type="NCBI Taxonomy" id="556484"/>
    <lineage>
        <taxon>Eukaryota</taxon>
        <taxon>Sar</taxon>
        <taxon>Stramenopiles</taxon>
        <taxon>Ochrophyta</taxon>
        <taxon>Bacillariophyta</taxon>
        <taxon>Bacillariophyceae</taxon>
        <taxon>Bacillariophycidae</taxon>
        <taxon>Naviculales</taxon>
        <taxon>Phaeodactylaceae</taxon>
        <taxon>Phaeodactylum</taxon>
    </lineage>
</organism>
<reference evidence="2 3" key="1">
    <citation type="journal article" date="2008" name="Nature">
        <title>The Phaeodactylum genome reveals the evolutionary history of diatom genomes.</title>
        <authorList>
            <person name="Bowler C."/>
            <person name="Allen A.E."/>
            <person name="Badger J.H."/>
            <person name="Grimwood J."/>
            <person name="Jabbari K."/>
            <person name="Kuo A."/>
            <person name="Maheswari U."/>
            <person name="Martens C."/>
            <person name="Maumus F."/>
            <person name="Otillar R.P."/>
            <person name="Rayko E."/>
            <person name="Salamov A."/>
            <person name="Vandepoele K."/>
            <person name="Beszteri B."/>
            <person name="Gruber A."/>
            <person name="Heijde M."/>
            <person name="Katinka M."/>
            <person name="Mock T."/>
            <person name="Valentin K."/>
            <person name="Verret F."/>
            <person name="Berges J.A."/>
            <person name="Brownlee C."/>
            <person name="Cadoret J.P."/>
            <person name="Chiovitti A."/>
            <person name="Choi C.J."/>
            <person name="Coesel S."/>
            <person name="De Martino A."/>
            <person name="Detter J.C."/>
            <person name="Durkin C."/>
            <person name="Falciatore A."/>
            <person name="Fournet J."/>
            <person name="Haruta M."/>
            <person name="Huysman M.J."/>
            <person name="Jenkins B.D."/>
            <person name="Jiroutova K."/>
            <person name="Jorgensen R.E."/>
            <person name="Joubert Y."/>
            <person name="Kaplan A."/>
            <person name="Kroger N."/>
            <person name="Kroth P.G."/>
            <person name="La Roche J."/>
            <person name="Lindquist E."/>
            <person name="Lommer M."/>
            <person name="Martin-Jezequel V."/>
            <person name="Lopez P.J."/>
            <person name="Lucas S."/>
            <person name="Mangogna M."/>
            <person name="McGinnis K."/>
            <person name="Medlin L.K."/>
            <person name="Montsant A."/>
            <person name="Oudot-Le Secq M.P."/>
            <person name="Napoli C."/>
            <person name="Obornik M."/>
            <person name="Parker M.S."/>
            <person name="Petit J.L."/>
            <person name="Porcel B.M."/>
            <person name="Poulsen N."/>
            <person name="Robison M."/>
            <person name="Rychlewski L."/>
            <person name="Rynearson T.A."/>
            <person name="Schmutz J."/>
            <person name="Shapiro H."/>
            <person name="Siaut M."/>
            <person name="Stanley M."/>
            <person name="Sussman M.R."/>
            <person name="Taylor A.R."/>
            <person name="Vardi A."/>
            <person name="von Dassow P."/>
            <person name="Vyverman W."/>
            <person name="Willis A."/>
            <person name="Wyrwicz L.S."/>
            <person name="Rokhsar D.S."/>
            <person name="Weissenbach J."/>
            <person name="Armbrust E.V."/>
            <person name="Green B.R."/>
            <person name="Van de Peer Y."/>
            <person name="Grigoriev I.V."/>
        </authorList>
    </citation>
    <scope>NUCLEOTIDE SEQUENCE [LARGE SCALE GENOMIC DNA]</scope>
    <source>
        <strain evidence="2 3">CCAP 1055/1</strain>
    </source>
</reference>
<protein>
    <recommendedName>
        <fullName evidence="1">FAS1 domain-containing protein</fullName>
    </recommendedName>
</protein>
<dbReference type="PANTHER" id="PTHR10900">
    <property type="entry name" value="PERIOSTIN-RELATED"/>
    <property type="match status" value="1"/>
</dbReference>
<dbReference type="InterPro" id="IPR050904">
    <property type="entry name" value="Adhesion/Biosynth-related"/>
</dbReference>
<dbReference type="Gene3D" id="2.30.180.10">
    <property type="entry name" value="FAS1 domain"/>
    <property type="match status" value="1"/>
</dbReference>
<evidence type="ECO:0000259" key="1">
    <source>
        <dbReference type="PROSITE" id="PS50213"/>
    </source>
</evidence>
<dbReference type="Proteomes" id="UP000000759">
    <property type="component" value="Chromosome 7"/>
</dbReference>
<feature type="non-terminal residue" evidence="2">
    <location>
        <position position="1"/>
    </location>
</feature>
<dbReference type="GO" id="GO:0005615">
    <property type="term" value="C:extracellular space"/>
    <property type="evidence" value="ECO:0007669"/>
    <property type="project" value="TreeGrafter"/>
</dbReference>
<dbReference type="PROSITE" id="PS50213">
    <property type="entry name" value="FAS1"/>
    <property type="match status" value="1"/>
</dbReference>
<dbReference type="EMBL" id="CM000610">
    <property type="protein sequence ID" value="EEC48818.1"/>
    <property type="molecule type" value="Genomic_DNA"/>
</dbReference>
<dbReference type="FunFam" id="2.30.180.10:FF:000032">
    <property type="entry name" value="Fasciclin domain-containing protein, putative"/>
    <property type="match status" value="1"/>
</dbReference>
<dbReference type="eggNOG" id="KOG1437">
    <property type="taxonomic scope" value="Eukaryota"/>
</dbReference>
<dbReference type="AlphaFoldDB" id="B7FXV9"/>
<dbReference type="SUPFAM" id="SSF82153">
    <property type="entry name" value="FAS1 domain"/>
    <property type="match status" value="1"/>
</dbReference>
<dbReference type="OrthoDB" id="286301at2759"/>
<dbReference type="RefSeq" id="XP_002179832.1">
    <property type="nucleotide sequence ID" value="XM_002179796.1"/>
</dbReference>
<dbReference type="PaxDb" id="2850-Phatr27077"/>
<accession>B7FXV9</accession>
<dbReference type="InterPro" id="IPR036378">
    <property type="entry name" value="FAS1_dom_sf"/>
</dbReference>
<feature type="domain" description="FAS1" evidence="1">
    <location>
        <begin position="1"/>
        <end position="135"/>
    </location>
</feature>
<proteinExistence type="predicted"/>
<dbReference type="GeneID" id="7200583"/>
<dbReference type="SMART" id="SM00554">
    <property type="entry name" value="FAS1"/>
    <property type="match status" value="1"/>
</dbReference>
<evidence type="ECO:0000313" key="3">
    <source>
        <dbReference type="Proteomes" id="UP000000759"/>
    </source>
</evidence>
<evidence type="ECO:0000313" key="2">
    <source>
        <dbReference type="EMBL" id="EEC48818.1"/>
    </source>
</evidence>
<reference evidence="3" key="2">
    <citation type="submission" date="2008-08" db="EMBL/GenBank/DDBJ databases">
        <authorList>
            <consortium name="Diatom Consortium"/>
            <person name="Grigoriev I."/>
            <person name="Grimwood J."/>
            <person name="Kuo A."/>
            <person name="Otillar R.P."/>
            <person name="Salamov A."/>
            <person name="Detter J.C."/>
            <person name="Lindquist E."/>
            <person name="Shapiro H."/>
            <person name="Lucas S."/>
            <person name="Glavina del Rio T."/>
            <person name="Pitluck S."/>
            <person name="Rokhsar D."/>
            <person name="Bowler C."/>
        </authorList>
    </citation>
    <scope>GENOME REANNOTATION</scope>
    <source>
        <strain evidence="3">CCAP 1055/1</strain>
    </source>
</reference>
<sequence length="143" mass="14648">SIAEIASSSSDFDTLVAALGLTGLDGVLAGDGEFTVFAPTDDAFADLDSNILSRLLDPEFAANPAILTDILTYHVIAGVVHSSSLSGNADVTTLQGDTVSITGSNGGVTINGDTRVLEADVFAFNGLIHGIDNVLTFRGFTCP</sequence>
<dbReference type="InParanoid" id="B7FXV9"/>
<name>B7FXV9_PHATC</name>
<keyword evidence="3" id="KW-1185">Reference proteome</keyword>
<gene>
    <name evidence="2" type="ORF">PHATRDRAFT_27077</name>
</gene>
<dbReference type="Pfam" id="PF02469">
    <property type="entry name" value="Fasciclin"/>
    <property type="match status" value="1"/>
</dbReference>
<dbReference type="InterPro" id="IPR000782">
    <property type="entry name" value="FAS1_domain"/>
</dbReference>
<dbReference type="PANTHER" id="PTHR10900:SF77">
    <property type="entry name" value="FI19380P1"/>
    <property type="match status" value="1"/>
</dbReference>
<dbReference type="KEGG" id="pti:PHATRDRAFT_27077"/>